<evidence type="ECO:0000256" key="5">
    <source>
        <dbReference type="ARBA" id="ARBA00023242"/>
    </source>
</evidence>
<gene>
    <name evidence="7" type="ORF">M569_13764</name>
</gene>
<keyword evidence="3" id="KW-0238">DNA-binding</keyword>
<keyword evidence="5" id="KW-0539">Nucleus</keyword>
<dbReference type="InterPro" id="IPR050655">
    <property type="entry name" value="Plant_B3_domain"/>
</dbReference>
<dbReference type="SMR" id="S8C9K4"/>
<evidence type="ECO:0000256" key="4">
    <source>
        <dbReference type="ARBA" id="ARBA00023163"/>
    </source>
</evidence>
<dbReference type="Gene3D" id="2.40.330.10">
    <property type="entry name" value="DNA-binding pseudobarrel domain"/>
    <property type="match status" value="1"/>
</dbReference>
<dbReference type="PANTHER" id="PTHR31920">
    <property type="entry name" value="B3 DOMAIN-CONTAINING"/>
    <property type="match status" value="1"/>
</dbReference>
<evidence type="ECO:0000256" key="2">
    <source>
        <dbReference type="ARBA" id="ARBA00023015"/>
    </source>
</evidence>
<dbReference type="EMBL" id="AUSU01007129">
    <property type="protein sequence ID" value="EPS61036.1"/>
    <property type="molecule type" value="Genomic_DNA"/>
</dbReference>
<dbReference type="Pfam" id="PF02362">
    <property type="entry name" value="B3"/>
    <property type="match status" value="1"/>
</dbReference>
<dbReference type="SUPFAM" id="SSF101936">
    <property type="entry name" value="DNA-binding pseudobarrel domain"/>
    <property type="match status" value="1"/>
</dbReference>
<dbReference type="Proteomes" id="UP000015453">
    <property type="component" value="Unassembled WGS sequence"/>
</dbReference>
<evidence type="ECO:0000256" key="1">
    <source>
        <dbReference type="ARBA" id="ARBA00004123"/>
    </source>
</evidence>
<dbReference type="PANTHER" id="PTHR31920:SF135">
    <property type="entry name" value="B3 DOMAIN-CONTAINING PROTEIN OS03G0621600-RELATED"/>
    <property type="match status" value="1"/>
</dbReference>
<dbReference type="CDD" id="cd10017">
    <property type="entry name" value="B3_DNA"/>
    <property type="match status" value="1"/>
</dbReference>
<evidence type="ECO:0000313" key="7">
    <source>
        <dbReference type="EMBL" id="EPS61036.1"/>
    </source>
</evidence>
<dbReference type="AlphaFoldDB" id="S8C9K4"/>
<comment type="subcellular location">
    <subcellularLocation>
        <location evidence="1">Nucleus</location>
    </subcellularLocation>
</comment>
<proteinExistence type="predicted"/>
<dbReference type="OrthoDB" id="1666376at2759"/>
<keyword evidence="2" id="KW-0805">Transcription regulation</keyword>
<evidence type="ECO:0000259" key="6">
    <source>
        <dbReference type="PROSITE" id="PS50863"/>
    </source>
</evidence>
<evidence type="ECO:0000313" key="8">
    <source>
        <dbReference type="Proteomes" id="UP000015453"/>
    </source>
</evidence>
<evidence type="ECO:0000256" key="3">
    <source>
        <dbReference type="ARBA" id="ARBA00023125"/>
    </source>
</evidence>
<keyword evidence="4" id="KW-0804">Transcription</keyword>
<dbReference type="GO" id="GO:0005634">
    <property type="term" value="C:nucleus"/>
    <property type="evidence" value="ECO:0007669"/>
    <property type="project" value="UniProtKB-SubCell"/>
</dbReference>
<feature type="domain" description="TF-B3" evidence="6">
    <location>
        <begin position="19"/>
        <end position="122"/>
    </location>
</feature>
<dbReference type="SMART" id="SM01019">
    <property type="entry name" value="B3"/>
    <property type="match status" value="1"/>
</dbReference>
<name>S8C9K4_9LAMI</name>
<keyword evidence="8" id="KW-1185">Reference proteome</keyword>
<organism evidence="7 8">
    <name type="scientific">Genlisea aurea</name>
    <dbReference type="NCBI Taxonomy" id="192259"/>
    <lineage>
        <taxon>Eukaryota</taxon>
        <taxon>Viridiplantae</taxon>
        <taxon>Streptophyta</taxon>
        <taxon>Embryophyta</taxon>
        <taxon>Tracheophyta</taxon>
        <taxon>Spermatophyta</taxon>
        <taxon>Magnoliopsida</taxon>
        <taxon>eudicotyledons</taxon>
        <taxon>Gunneridae</taxon>
        <taxon>Pentapetalae</taxon>
        <taxon>asterids</taxon>
        <taxon>lamiids</taxon>
        <taxon>Lamiales</taxon>
        <taxon>Lentibulariaceae</taxon>
        <taxon>Genlisea</taxon>
    </lineage>
</organism>
<protein>
    <recommendedName>
        <fullName evidence="6">TF-B3 domain-containing protein</fullName>
    </recommendedName>
</protein>
<dbReference type="GO" id="GO:0003677">
    <property type="term" value="F:DNA binding"/>
    <property type="evidence" value="ECO:0007669"/>
    <property type="project" value="UniProtKB-KW"/>
</dbReference>
<dbReference type="InterPro" id="IPR015300">
    <property type="entry name" value="DNA-bd_pseudobarrel_sf"/>
</dbReference>
<comment type="caution">
    <text evidence="7">The sequence shown here is derived from an EMBL/GenBank/DDBJ whole genome shotgun (WGS) entry which is preliminary data.</text>
</comment>
<reference evidence="7 8" key="1">
    <citation type="journal article" date="2013" name="BMC Genomics">
        <title>The miniature genome of a carnivorous plant Genlisea aurea contains a low number of genes and short non-coding sequences.</title>
        <authorList>
            <person name="Leushkin E.V."/>
            <person name="Sutormin R.A."/>
            <person name="Nabieva E.R."/>
            <person name="Penin A.A."/>
            <person name="Kondrashov A.S."/>
            <person name="Logacheva M.D."/>
        </authorList>
    </citation>
    <scope>NUCLEOTIDE SEQUENCE [LARGE SCALE GENOMIC DNA]</scope>
</reference>
<dbReference type="InterPro" id="IPR003340">
    <property type="entry name" value="B3_DNA-bd"/>
</dbReference>
<dbReference type="PROSITE" id="PS50863">
    <property type="entry name" value="B3"/>
    <property type="match status" value="1"/>
</dbReference>
<accession>S8C9K4</accession>
<sequence>MIILPIPNSTFRLASAVDLRATVAKYEKAEFFKIFLPDRCAQRIQISPVYVKKYSKTVKERIILKDSDGKQWQIEVKKDGGAVYMCNGWPDFIKHYDLKYADMLVFTYDRSYSFNVKVFGSNGCRKDPPTAIDDFDVLSVKSEPL</sequence>